<reference evidence="1 2" key="1">
    <citation type="submission" date="2019-04" db="EMBL/GenBank/DDBJ databases">
        <title>High contiguity whole genome sequence and gene annotation resource for two Venturia nashicola isolates.</title>
        <authorList>
            <person name="Prokchorchik M."/>
            <person name="Won K."/>
            <person name="Lee Y."/>
            <person name="Choi E.D."/>
            <person name="Segonzac C."/>
            <person name="Sohn K.H."/>
        </authorList>
    </citation>
    <scope>NUCLEOTIDE SEQUENCE [LARGE SCALE GENOMIC DNA]</scope>
    <source>
        <strain evidence="1 2">PRI2</strain>
    </source>
</reference>
<organism evidence="1 2">
    <name type="scientific">Venturia nashicola</name>
    <dbReference type="NCBI Taxonomy" id="86259"/>
    <lineage>
        <taxon>Eukaryota</taxon>
        <taxon>Fungi</taxon>
        <taxon>Dikarya</taxon>
        <taxon>Ascomycota</taxon>
        <taxon>Pezizomycotina</taxon>
        <taxon>Dothideomycetes</taxon>
        <taxon>Pleosporomycetidae</taxon>
        <taxon>Venturiales</taxon>
        <taxon>Venturiaceae</taxon>
        <taxon>Venturia</taxon>
    </lineage>
</organism>
<gene>
    <name evidence="1" type="ORF">E6O75_ATG01260</name>
</gene>
<protein>
    <submittedName>
        <fullName evidence="1">Uncharacterized protein</fullName>
    </submittedName>
</protein>
<proteinExistence type="predicted"/>
<accession>A0A4Z1PTZ2</accession>
<dbReference type="Proteomes" id="UP000298493">
    <property type="component" value="Unassembled WGS sequence"/>
</dbReference>
<evidence type="ECO:0000313" key="2">
    <source>
        <dbReference type="Proteomes" id="UP000298493"/>
    </source>
</evidence>
<name>A0A4Z1PTZ2_9PEZI</name>
<dbReference type="EMBL" id="SNSC02000002">
    <property type="protein sequence ID" value="TID26767.1"/>
    <property type="molecule type" value="Genomic_DNA"/>
</dbReference>
<sequence>MLRQQLSHMVRTGPQKLPLQVYDHTLSKYLLQHSDLAPGIESIPVLTCTSAAIGYNSATHCVPMNMALSIQKKGREHATLEVNGGLDKTDFAPAPALIE</sequence>
<comment type="caution">
    <text evidence="1">The sequence shown here is derived from an EMBL/GenBank/DDBJ whole genome shotgun (WGS) entry which is preliminary data.</text>
</comment>
<keyword evidence="2" id="KW-1185">Reference proteome</keyword>
<evidence type="ECO:0000313" key="1">
    <source>
        <dbReference type="EMBL" id="TID26767.1"/>
    </source>
</evidence>
<dbReference type="AlphaFoldDB" id="A0A4Z1PTZ2"/>